<keyword evidence="2" id="KW-1185">Reference proteome</keyword>
<dbReference type="AlphaFoldDB" id="A0A6I4VVM5"/>
<dbReference type="SUPFAM" id="SSF54909">
    <property type="entry name" value="Dimeric alpha+beta barrel"/>
    <property type="match status" value="1"/>
</dbReference>
<dbReference type="Gene3D" id="3.30.70.100">
    <property type="match status" value="1"/>
</dbReference>
<evidence type="ECO:0000313" key="2">
    <source>
        <dbReference type="Proteomes" id="UP000430692"/>
    </source>
</evidence>
<dbReference type="Proteomes" id="UP000430692">
    <property type="component" value="Unassembled WGS sequence"/>
</dbReference>
<protein>
    <submittedName>
        <fullName evidence="1">Uncharacterized protein</fullName>
    </submittedName>
</protein>
<dbReference type="RefSeq" id="WP_160802352.1">
    <property type="nucleotide sequence ID" value="NZ_WUUL01000010.1"/>
</dbReference>
<comment type="caution">
    <text evidence="1">The sequence shown here is derived from an EMBL/GenBank/DDBJ whole genome shotgun (WGS) entry which is preliminary data.</text>
</comment>
<accession>A0A6I4VVM5</accession>
<evidence type="ECO:0000313" key="1">
    <source>
        <dbReference type="EMBL" id="MXQ55003.1"/>
    </source>
</evidence>
<dbReference type="InterPro" id="IPR011008">
    <property type="entry name" value="Dimeric_a/b-barrel"/>
</dbReference>
<name>A0A6I4VVM5_9BACL</name>
<organism evidence="1 2">
    <name type="scientific">Shimazuella alba</name>
    <dbReference type="NCBI Taxonomy" id="2690964"/>
    <lineage>
        <taxon>Bacteria</taxon>
        <taxon>Bacillati</taxon>
        <taxon>Bacillota</taxon>
        <taxon>Bacilli</taxon>
        <taxon>Bacillales</taxon>
        <taxon>Thermoactinomycetaceae</taxon>
        <taxon>Shimazuella</taxon>
    </lineage>
</organism>
<reference evidence="1 2" key="1">
    <citation type="submission" date="2019-12" db="EMBL/GenBank/DDBJ databases">
        <title>Whole-genome analyses of novel actinobacteria.</title>
        <authorList>
            <person name="Sahin N."/>
            <person name="Saygin H."/>
        </authorList>
    </citation>
    <scope>NUCLEOTIDE SEQUENCE [LARGE SCALE GENOMIC DNA]</scope>
    <source>
        <strain evidence="1 2">KC615</strain>
    </source>
</reference>
<gene>
    <name evidence="1" type="ORF">GSM42_15020</name>
</gene>
<sequence length="129" mass="14615">MVKLITVFKNIGDLDALLKHYTEEIYPVIHKMPGIICTDVTLISHISPDISKELRGIELIMETHFESEEVIQGLIFSDLGSEIMTRATKVTPCEVSLFTGKVKRFTGEMTDNLRRTIARIGYEVDDLTE</sequence>
<proteinExistence type="predicted"/>
<dbReference type="EMBL" id="WUUL01000010">
    <property type="protein sequence ID" value="MXQ55003.1"/>
    <property type="molecule type" value="Genomic_DNA"/>
</dbReference>